<reference evidence="1 2" key="1">
    <citation type="journal article" date="2012" name="J. Bacteriol.">
        <title>Genome sequence of the cycloprodigiosin-producing bacterial strain Pseudoalteromonas rubra ATCC 29570(T).</title>
        <authorList>
            <person name="Xie B.B."/>
            <person name="Shu Y.L."/>
            <person name="Qin Q.L."/>
            <person name="Rong J.C."/>
            <person name="Zhang X.Y."/>
            <person name="Chen X.L."/>
            <person name="Zhou B.C."/>
            <person name="Zhang Y.Z."/>
        </authorList>
    </citation>
    <scope>NUCLEOTIDE SEQUENCE [LARGE SCALE GENOMIC DNA]</scope>
    <source>
        <strain evidence="1 2">DSM 6842</strain>
    </source>
</reference>
<dbReference type="Proteomes" id="UP000016480">
    <property type="component" value="Unassembled WGS sequence"/>
</dbReference>
<dbReference type="InterPro" id="IPR018775">
    <property type="entry name" value="RlaP"/>
</dbReference>
<evidence type="ECO:0000313" key="2">
    <source>
        <dbReference type="Proteomes" id="UP000016480"/>
    </source>
</evidence>
<comment type="caution">
    <text evidence="1">The sequence shown here is derived from an EMBL/GenBank/DDBJ whole genome shotgun (WGS) entry which is preliminary data.</text>
</comment>
<sequence length="281" mass="32206">MTVSRADNKGNEQHLVTTVINADIHAEIMRRIAAAEQEHDVKVLFAVESGSRAWGFASPNSDYDVRFIYAHKKAWYLSVDLEARRDVIEYPIVDEIDINGWDIRKALKLFWKSNPTLIEWLQSPIVYVDDGHFASAARALLPHIASSHKGIYHYLNMAKGNYRGYLQTAKVPLKKYFYVLRPLLAIKWLEAYDEPAPIEFKVLRRLVADNSVLDNALSELVEKKRMSEEKVIGPAIPVINAFIESELARHKAFSAGNRKREVNYDALNELLRATLNRLECR</sequence>
<evidence type="ECO:0008006" key="3">
    <source>
        <dbReference type="Google" id="ProtNLM"/>
    </source>
</evidence>
<dbReference type="PANTHER" id="PTHR34817">
    <property type="entry name" value="NUCLEOTIDYLTRANSFERASE"/>
    <property type="match status" value="1"/>
</dbReference>
<organism evidence="1 2">
    <name type="scientific">Pseudoalteromonas rubra</name>
    <dbReference type="NCBI Taxonomy" id="43658"/>
    <lineage>
        <taxon>Bacteria</taxon>
        <taxon>Pseudomonadati</taxon>
        <taxon>Pseudomonadota</taxon>
        <taxon>Gammaproteobacteria</taxon>
        <taxon>Alteromonadales</taxon>
        <taxon>Pseudoalteromonadaceae</taxon>
        <taxon>Pseudoalteromonas</taxon>
    </lineage>
</organism>
<protein>
    <recommendedName>
        <fullName evidence="3">Nucleotidyltransferase</fullName>
    </recommendedName>
</protein>
<dbReference type="GeneID" id="61360484"/>
<dbReference type="AlphaFoldDB" id="A0A8T0C0Y8"/>
<dbReference type="Pfam" id="PF10127">
    <property type="entry name" value="RlaP"/>
    <property type="match status" value="1"/>
</dbReference>
<gene>
    <name evidence="1" type="ORF">PRUB_b0883</name>
</gene>
<evidence type="ECO:0000313" key="1">
    <source>
        <dbReference type="EMBL" id="KAF7781605.1"/>
    </source>
</evidence>
<dbReference type="PANTHER" id="PTHR34817:SF2">
    <property type="entry name" value="NUCLEOTIDYLTRANSFERASE"/>
    <property type="match status" value="1"/>
</dbReference>
<accession>A0A8T0C0Y8</accession>
<dbReference type="EMBL" id="AHCD03000044">
    <property type="protein sequence ID" value="KAF7781605.1"/>
    <property type="molecule type" value="Genomic_DNA"/>
</dbReference>
<proteinExistence type="predicted"/>
<name>A0A8T0C0Y8_9GAMM</name>
<dbReference type="RefSeq" id="WP_010380480.1">
    <property type="nucleotide sequence ID" value="NZ_AHCD03000044.1"/>
</dbReference>